<dbReference type="InterPro" id="IPR041698">
    <property type="entry name" value="Methyltransf_25"/>
</dbReference>
<protein>
    <submittedName>
        <fullName evidence="4">Trans-aconitate 2-methyltransferase</fullName>
    </submittedName>
</protein>
<dbReference type="PANTHER" id="PTHR43861">
    <property type="entry name" value="TRANS-ACONITATE 2-METHYLTRANSFERASE-RELATED"/>
    <property type="match status" value="1"/>
</dbReference>
<proteinExistence type="predicted"/>
<name>A0A1H0MEZ8_9ACTN</name>
<dbReference type="InterPro" id="IPR029063">
    <property type="entry name" value="SAM-dependent_MTases_sf"/>
</dbReference>
<keyword evidence="2 4" id="KW-0808">Transferase</keyword>
<dbReference type="GO" id="GO:0030798">
    <property type="term" value="F:trans-aconitate 2-methyltransferase activity"/>
    <property type="evidence" value="ECO:0007669"/>
    <property type="project" value="InterPro"/>
</dbReference>
<evidence type="ECO:0000313" key="5">
    <source>
        <dbReference type="Proteomes" id="UP000198741"/>
    </source>
</evidence>
<reference evidence="4 5" key="1">
    <citation type="submission" date="2016-10" db="EMBL/GenBank/DDBJ databases">
        <authorList>
            <person name="de Groot N.N."/>
        </authorList>
    </citation>
    <scope>NUCLEOTIDE SEQUENCE [LARGE SCALE GENOMIC DNA]</scope>
    <source>
        <strain evidence="5">P4-7,KCTC 19426,CECT 7604</strain>
    </source>
</reference>
<dbReference type="Gene3D" id="1.10.150.290">
    <property type="entry name" value="S-adenosyl-L-methionine-dependent methyltransferases"/>
    <property type="match status" value="1"/>
</dbReference>
<evidence type="ECO:0000256" key="2">
    <source>
        <dbReference type="ARBA" id="ARBA00022679"/>
    </source>
</evidence>
<dbReference type="Gene3D" id="3.40.50.150">
    <property type="entry name" value="Vaccinia Virus protein VP39"/>
    <property type="match status" value="1"/>
</dbReference>
<evidence type="ECO:0000256" key="1">
    <source>
        <dbReference type="ARBA" id="ARBA00022603"/>
    </source>
</evidence>
<gene>
    <name evidence="4" type="ORF">SAMN04515671_1994</name>
</gene>
<dbReference type="SUPFAM" id="SSF53335">
    <property type="entry name" value="S-adenosyl-L-methionine-dependent methyltransferases"/>
    <property type="match status" value="1"/>
</dbReference>
<organism evidence="4 5">
    <name type="scientific">Nakamurella panacisegetis</name>
    <dbReference type="NCBI Taxonomy" id="1090615"/>
    <lineage>
        <taxon>Bacteria</taxon>
        <taxon>Bacillati</taxon>
        <taxon>Actinomycetota</taxon>
        <taxon>Actinomycetes</taxon>
        <taxon>Nakamurellales</taxon>
        <taxon>Nakamurellaceae</taxon>
        <taxon>Nakamurella</taxon>
    </lineage>
</organism>
<dbReference type="CDD" id="cd02440">
    <property type="entry name" value="AdoMet_MTases"/>
    <property type="match status" value="1"/>
</dbReference>
<dbReference type="STRING" id="1090615.SAMN04515671_1994"/>
<dbReference type="NCBIfam" id="NF010703">
    <property type="entry name" value="PRK14103.1"/>
    <property type="match status" value="1"/>
</dbReference>
<keyword evidence="1 4" id="KW-0489">Methyltransferase</keyword>
<dbReference type="InterPro" id="IPR023149">
    <property type="entry name" value="Trans_acon_MeTrfase_C"/>
</dbReference>
<dbReference type="PANTHER" id="PTHR43861:SF1">
    <property type="entry name" value="TRANS-ACONITATE 2-METHYLTRANSFERASE"/>
    <property type="match status" value="1"/>
</dbReference>
<evidence type="ECO:0000313" key="4">
    <source>
        <dbReference type="EMBL" id="SDO78947.1"/>
    </source>
</evidence>
<dbReference type="Pfam" id="PF13649">
    <property type="entry name" value="Methyltransf_25"/>
    <property type="match status" value="1"/>
</dbReference>
<dbReference type="GO" id="GO:0032259">
    <property type="term" value="P:methylation"/>
    <property type="evidence" value="ECO:0007669"/>
    <property type="project" value="UniProtKB-KW"/>
</dbReference>
<evidence type="ECO:0000259" key="3">
    <source>
        <dbReference type="Pfam" id="PF13649"/>
    </source>
</evidence>
<accession>A0A1H0MEZ8</accession>
<feature type="domain" description="Methyltransferase" evidence="3">
    <location>
        <begin position="36"/>
        <end position="121"/>
    </location>
</feature>
<dbReference type="Proteomes" id="UP000198741">
    <property type="component" value="Chromosome I"/>
</dbReference>
<dbReference type="EMBL" id="LT629710">
    <property type="protein sequence ID" value="SDO78947.1"/>
    <property type="molecule type" value="Genomic_DNA"/>
</dbReference>
<sequence>MTITWNPDQYQRFADDRGRPFFDLAGRVRAENPRTVVDLGCGPGNLTVTLADRWPSASVTGIDSSPEMIAQAPADFGATFVVGDIASWQPGPDTDVVITNAALHWVPTHRELLRNWAEALPSGAWLAWQVPGNFEAPSHTLIRDVVRDQGLTAELAGTPGLLPSVDTATGYAELLLDAGWSADAWETQYVHVLPGEDAVLEWVRGTALGPLRAALASEKFAAFEAEYASRLRAAYPRRRGGTLFPFRRIFAVGHKP</sequence>
<keyword evidence="5" id="KW-1185">Reference proteome</keyword>
<dbReference type="AlphaFoldDB" id="A0A1H0MEZ8"/>